<evidence type="ECO:0000256" key="8">
    <source>
        <dbReference type="ARBA" id="ARBA00035655"/>
    </source>
</evidence>
<dbReference type="EMBL" id="JANAVZ010000007">
    <property type="protein sequence ID" value="MCT4333942.1"/>
    <property type="molecule type" value="Genomic_DNA"/>
</dbReference>
<dbReference type="Pfam" id="PF04143">
    <property type="entry name" value="Sulf_transp"/>
    <property type="match status" value="1"/>
</dbReference>
<sequence length="363" mass="37439">MDLLTVLTGISERVGDLATALLVGLLIGVIFGFAAQRSAFCLRSAAVEFARRRAGRAMAIWLLTFSTAMVWVQGAQMAGLFRPDTARIMSVTGSWSGAIIGGLVFGIGMVMARGCSGRLLVLAGTGNLRTVTAGMVFALTAQMTLSGALSPLRQSLAGIWVTPGGRNVNLLDAAGLPQRAGLVIGLIFAVVAIWLAVRARTGARVLIWACGAGFAVALGWVLTYALSQVAFDPVTVTSATFAGPSAQVAMAVLTTDAGLSFDIGLIPGVFIGAFLGALAGRELRFEGYRDAPQMLRSMGGGALMGFGGMLAGGCAIGAGLTGTSVFNATLWLAAVMFFVGAWIGDRIFDRSAAEAEAPVQVQH</sequence>
<keyword evidence="5 9" id="KW-0812">Transmembrane</keyword>
<keyword evidence="3" id="KW-1003">Cell membrane</keyword>
<feature type="transmembrane region" description="Helical" evidence="9">
    <location>
        <begin position="94"/>
        <end position="112"/>
    </location>
</feature>
<protein>
    <submittedName>
        <fullName evidence="10">YeeE/YedE family protein</fullName>
    </submittedName>
</protein>
<accession>A0ABT2KBM5</accession>
<keyword evidence="2" id="KW-0813">Transport</keyword>
<proteinExistence type="inferred from homology"/>
<evidence type="ECO:0000256" key="1">
    <source>
        <dbReference type="ARBA" id="ARBA00004429"/>
    </source>
</evidence>
<evidence type="ECO:0000256" key="3">
    <source>
        <dbReference type="ARBA" id="ARBA00022475"/>
    </source>
</evidence>
<feature type="transmembrane region" description="Helical" evidence="9">
    <location>
        <begin position="301"/>
        <end position="320"/>
    </location>
</feature>
<comment type="similarity">
    <text evidence="8">Belongs to the TsuA/YedE (TC 9.B.102) family.</text>
</comment>
<gene>
    <name evidence="10" type="ORF">MU516_13825</name>
</gene>
<feature type="transmembrane region" description="Helical" evidence="9">
    <location>
        <begin position="17"/>
        <end position="35"/>
    </location>
</feature>
<feature type="transmembrane region" description="Helical" evidence="9">
    <location>
        <begin position="56"/>
        <end position="74"/>
    </location>
</feature>
<dbReference type="RefSeq" id="WP_260277827.1">
    <property type="nucleotide sequence ID" value="NZ_JANAVZ010000007.1"/>
</dbReference>
<dbReference type="InterPro" id="IPR007272">
    <property type="entry name" value="Sulf_transp_TsuA/YedE"/>
</dbReference>
<feature type="transmembrane region" description="Helical" evidence="9">
    <location>
        <begin position="119"/>
        <end position="141"/>
    </location>
</feature>
<comment type="caution">
    <text evidence="10">The sequence shown here is derived from an EMBL/GenBank/DDBJ whole genome shotgun (WGS) entry which is preliminary data.</text>
</comment>
<dbReference type="PANTHER" id="PTHR30574">
    <property type="entry name" value="INNER MEMBRANE PROTEIN YEDE"/>
    <property type="match status" value="1"/>
</dbReference>
<evidence type="ECO:0000256" key="6">
    <source>
        <dbReference type="ARBA" id="ARBA00022989"/>
    </source>
</evidence>
<evidence type="ECO:0000313" key="11">
    <source>
        <dbReference type="Proteomes" id="UP001320702"/>
    </source>
</evidence>
<keyword evidence="6 9" id="KW-1133">Transmembrane helix</keyword>
<keyword evidence="7 9" id="KW-0472">Membrane</keyword>
<evidence type="ECO:0000256" key="9">
    <source>
        <dbReference type="SAM" id="Phobius"/>
    </source>
</evidence>
<feature type="transmembrane region" description="Helical" evidence="9">
    <location>
        <begin position="326"/>
        <end position="344"/>
    </location>
</feature>
<keyword evidence="11" id="KW-1185">Reference proteome</keyword>
<evidence type="ECO:0000256" key="5">
    <source>
        <dbReference type="ARBA" id="ARBA00022692"/>
    </source>
</evidence>
<evidence type="ECO:0000313" key="10">
    <source>
        <dbReference type="EMBL" id="MCT4333942.1"/>
    </source>
</evidence>
<evidence type="ECO:0000256" key="2">
    <source>
        <dbReference type="ARBA" id="ARBA00022448"/>
    </source>
</evidence>
<comment type="subcellular location">
    <subcellularLocation>
        <location evidence="1">Cell inner membrane</location>
        <topology evidence="1">Multi-pass membrane protein</topology>
    </subcellularLocation>
</comment>
<feature type="transmembrane region" description="Helical" evidence="9">
    <location>
        <begin position="259"/>
        <end position="280"/>
    </location>
</feature>
<organism evidence="10 11">
    <name type="scientific">Paracoccus maritimus</name>
    <dbReference type="NCBI Taxonomy" id="2933292"/>
    <lineage>
        <taxon>Bacteria</taxon>
        <taxon>Pseudomonadati</taxon>
        <taxon>Pseudomonadota</taxon>
        <taxon>Alphaproteobacteria</taxon>
        <taxon>Rhodobacterales</taxon>
        <taxon>Paracoccaceae</taxon>
        <taxon>Paracoccus</taxon>
    </lineage>
</organism>
<dbReference type="Proteomes" id="UP001320702">
    <property type="component" value="Unassembled WGS sequence"/>
</dbReference>
<evidence type="ECO:0000256" key="7">
    <source>
        <dbReference type="ARBA" id="ARBA00023136"/>
    </source>
</evidence>
<feature type="transmembrane region" description="Helical" evidence="9">
    <location>
        <begin position="205"/>
        <end position="226"/>
    </location>
</feature>
<reference evidence="10 11" key="1">
    <citation type="submission" date="2022-04" db="EMBL/GenBank/DDBJ databases">
        <title>Paracoccus sp. YLB-12 draft genome sequence.</title>
        <authorList>
            <person name="Yu L."/>
        </authorList>
    </citation>
    <scope>NUCLEOTIDE SEQUENCE [LARGE SCALE GENOMIC DNA]</scope>
    <source>
        <strain evidence="10 11">YLB-12</strain>
    </source>
</reference>
<feature type="transmembrane region" description="Helical" evidence="9">
    <location>
        <begin position="180"/>
        <end position="198"/>
    </location>
</feature>
<name>A0ABT2KBM5_9RHOB</name>
<evidence type="ECO:0000256" key="4">
    <source>
        <dbReference type="ARBA" id="ARBA00022519"/>
    </source>
</evidence>
<keyword evidence="4" id="KW-0997">Cell inner membrane</keyword>
<dbReference type="PANTHER" id="PTHR30574:SF1">
    <property type="entry name" value="SULPHUR TRANSPORT DOMAIN-CONTAINING PROTEIN"/>
    <property type="match status" value="1"/>
</dbReference>